<sequence length="477" mass="51875">MARKTPPGAGSGPKRPGRPLKEDGLDSKKRARLRRAQHAFRMRKQTAQEAQARRVEVLEGAIQQMNSVFIGFADSVLLSEGLYSDQATLRKLLDATKRFTDLAREAEVDTVENPPFPAIDQDSTVTLGAIESGEPPAIPSPPPPTDVSTWLQSKLSPPEHGNVQASQSIVQTGPFTDDVLLQSSVSDLAFAAGDIPDVFSVPNLFGNGWVDRPPTPYTDYRGPSFTSHSNLQLGVKLLRHTISFAYDALRGALSPEIAERIFRLAMLNLSKQELLYNLRWFLGPGHSEIYRLGHLSAALNPTRSIPGLDHSELGLEIHTSRISGEDPYVDAFGVEEYLLRKGARLVDLDTLEMSLDDASGPSIQDDFGQGATQAEDDSHSYDPTQNPASQPSSDSFVSPNFGLLSVFGSNAMLEDSQTTQSAPITKAPRRRATQPSARRFNLSLLLQNVAYTSVCLETGPGFHRASLDSAIELSVVG</sequence>
<protein>
    <recommendedName>
        <fullName evidence="4">BZIP domain-containing protein</fullName>
    </recommendedName>
</protein>
<feature type="compositionally biased region" description="Pro residues" evidence="1">
    <location>
        <begin position="136"/>
        <end position="145"/>
    </location>
</feature>
<feature type="region of interest" description="Disordered" evidence="1">
    <location>
        <begin position="1"/>
        <end position="31"/>
    </location>
</feature>
<feature type="compositionally biased region" description="Polar residues" evidence="1">
    <location>
        <begin position="381"/>
        <end position="395"/>
    </location>
</feature>
<proteinExistence type="predicted"/>
<dbReference type="PANTHER" id="PTHR40618:SF1">
    <property type="entry name" value="B-ZIP TRANSCRIPTION FACTOR (EUROFUNG)"/>
    <property type="match status" value="1"/>
</dbReference>
<dbReference type="EMBL" id="ML977270">
    <property type="protein sequence ID" value="KAF1980562.1"/>
    <property type="molecule type" value="Genomic_DNA"/>
</dbReference>
<evidence type="ECO:0000313" key="2">
    <source>
        <dbReference type="EMBL" id="KAF1980562.1"/>
    </source>
</evidence>
<feature type="compositionally biased region" description="Basic and acidic residues" evidence="1">
    <location>
        <begin position="19"/>
        <end position="28"/>
    </location>
</feature>
<feature type="region of interest" description="Disordered" evidence="1">
    <location>
        <begin position="358"/>
        <end position="395"/>
    </location>
</feature>
<name>A0A6G1GI76_9PEZI</name>
<keyword evidence="3" id="KW-1185">Reference proteome</keyword>
<evidence type="ECO:0000256" key="1">
    <source>
        <dbReference type="SAM" id="MobiDB-lite"/>
    </source>
</evidence>
<feature type="region of interest" description="Disordered" evidence="1">
    <location>
        <begin position="134"/>
        <end position="158"/>
    </location>
</feature>
<dbReference type="OrthoDB" id="3797631at2759"/>
<organism evidence="2 3">
    <name type="scientific">Aulographum hederae CBS 113979</name>
    <dbReference type="NCBI Taxonomy" id="1176131"/>
    <lineage>
        <taxon>Eukaryota</taxon>
        <taxon>Fungi</taxon>
        <taxon>Dikarya</taxon>
        <taxon>Ascomycota</taxon>
        <taxon>Pezizomycotina</taxon>
        <taxon>Dothideomycetes</taxon>
        <taxon>Pleosporomycetidae</taxon>
        <taxon>Aulographales</taxon>
        <taxon>Aulographaceae</taxon>
    </lineage>
</organism>
<evidence type="ECO:0000313" key="3">
    <source>
        <dbReference type="Proteomes" id="UP000800041"/>
    </source>
</evidence>
<accession>A0A6G1GI76</accession>
<feature type="region of interest" description="Disordered" evidence="1">
    <location>
        <begin position="415"/>
        <end position="435"/>
    </location>
</feature>
<dbReference type="CDD" id="cd14688">
    <property type="entry name" value="bZIP_YAP"/>
    <property type="match status" value="1"/>
</dbReference>
<gene>
    <name evidence="2" type="ORF">K402DRAFT_426124</name>
</gene>
<dbReference type="PANTHER" id="PTHR40618">
    <property type="entry name" value="B-ZIP TRANSCRIPTION FACTOR (EUROFUNG)-RELATED"/>
    <property type="match status" value="1"/>
</dbReference>
<evidence type="ECO:0008006" key="4">
    <source>
        <dbReference type="Google" id="ProtNLM"/>
    </source>
</evidence>
<reference evidence="2" key="1">
    <citation type="journal article" date="2020" name="Stud. Mycol.">
        <title>101 Dothideomycetes genomes: a test case for predicting lifestyles and emergence of pathogens.</title>
        <authorList>
            <person name="Haridas S."/>
            <person name="Albert R."/>
            <person name="Binder M."/>
            <person name="Bloem J."/>
            <person name="Labutti K."/>
            <person name="Salamov A."/>
            <person name="Andreopoulos B."/>
            <person name="Baker S."/>
            <person name="Barry K."/>
            <person name="Bills G."/>
            <person name="Bluhm B."/>
            <person name="Cannon C."/>
            <person name="Castanera R."/>
            <person name="Culley D."/>
            <person name="Daum C."/>
            <person name="Ezra D."/>
            <person name="Gonzalez J."/>
            <person name="Henrissat B."/>
            <person name="Kuo A."/>
            <person name="Liang C."/>
            <person name="Lipzen A."/>
            <person name="Lutzoni F."/>
            <person name="Magnuson J."/>
            <person name="Mondo S."/>
            <person name="Nolan M."/>
            <person name="Ohm R."/>
            <person name="Pangilinan J."/>
            <person name="Park H.-J."/>
            <person name="Ramirez L."/>
            <person name="Alfaro M."/>
            <person name="Sun H."/>
            <person name="Tritt A."/>
            <person name="Yoshinaga Y."/>
            <person name="Zwiers L.-H."/>
            <person name="Turgeon B."/>
            <person name="Goodwin S."/>
            <person name="Spatafora J."/>
            <person name="Crous P."/>
            <person name="Grigoriev I."/>
        </authorList>
    </citation>
    <scope>NUCLEOTIDE SEQUENCE</scope>
    <source>
        <strain evidence="2">CBS 113979</strain>
    </source>
</reference>
<dbReference type="AlphaFoldDB" id="A0A6G1GI76"/>
<dbReference type="Proteomes" id="UP000800041">
    <property type="component" value="Unassembled WGS sequence"/>
</dbReference>
<feature type="compositionally biased region" description="Polar residues" evidence="1">
    <location>
        <begin position="146"/>
        <end position="155"/>
    </location>
</feature>